<feature type="region of interest" description="Disordered" evidence="1">
    <location>
        <begin position="1"/>
        <end position="35"/>
    </location>
</feature>
<feature type="non-terminal residue" evidence="2">
    <location>
        <position position="1"/>
    </location>
</feature>
<gene>
    <name evidence="2" type="ORF">M441DRAFT_143339</name>
</gene>
<feature type="compositionally biased region" description="Basic and acidic residues" evidence="1">
    <location>
        <begin position="1"/>
        <end position="23"/>
    </location>
</feature>
<organism evidence="2 3">
    <name type="scientific">Trichoderma asperellum (strain ATCC 204424 / CBS 433.97 / NBRC 101777)</name>
    <dbReference type="NCBI Taxonomy" id="1042311"/>
    <lineage>
        <taxon>Eukaryota</taxon>
        <taxon>Fungi</taxon>
        <taxon>Dikarya</taxon>
        <taxon>Ascomycota</taxon>
        <taxon>Pezizomycotina</taxon>
        <taxon>Sordariomycetes</taxon>
        <taxon>Hypocreomycetidae</taxon>
        <taxon>Hypocreales</taxon>
        <taxon>Hypocreaceae</taxon>
        <taxon>Trichoderma</taxon>
    </lineage>
</organism>
<name>A0A2T3Z305_TRIA4</name>
<sequence length="99" mass="11200">QDRKQNAKEKFNGKGTSRDDRSPIDSTPKVSRIRAQETLSSEIKRDFTSSPHTFSSILCTIALHLRVEDIVNIPATECLCFRDSILQAKHNFVNGIRGR</sequence>
<evidence type="ECO:0000313" key="3">
    <source>
        <dbReference type="Proteomes" id="UP000240493"/>
    </source>
</evidence>
<accession>A0A2T3Z305</accession>
<dbReference type="Proteomes" id="UP000240493">
    <property type="component" value="Unassembled WGS sequence"/>
</dbReference>
<proteinExistence type="predicted"/>
<evidence type="ECO:0000256" key="1">
    <source>
        <dbReference type="SAM" id="MobiDB-lite"/>
    </source>
</evidence>
<evidence type="ECO:0000313" key="2">
    <source>
        <dbReference type="EMBL" id="PTB39201.1"/>
    </source>
</evidence>
<dbReference type="AlphaFoldDB" id="A0A2T3Z305"/>
<dbReference type="EMBL" id="KZ679264">
    <property type="protein sequence ID" value="PTB39201.1"/>
    <property type="molecule type" value="Genomic_DNA"/>
</dbReference>
<protein>
    <submittedName>
        <fullName evidence="2">Uncharacterized protein</fullName>
    </submittedName>
</protein>
<reference evidence="2 3" key="1">
    <citation type="submission" date="2016-07" db="EMBL/GenBank/DDBJ databases">
        <title>Multiple horizontal gene transfer events from other fungi enriched the ability of initially mycotrophic Trichoderma (Ascomycota) to feed on dead plant biomass.</title>
        <authorList>
            <consortium name="DOE Joint Genome Institute"/>
            <person name="Aerts A."/>
            <person name="Atanasova L."/>
            <person name="Chenthamara K."/>
            <person name="Zhang J."/>
            <person name="Grujic M."/>
            <person name="Henrissat B."/>
            <person name="Kuo A."/>
            <person name="Salamov A."/>
            <person name="Lipzen A."/>
            <person name="Labutti K."/>
            <person name="Barry K."/>
            <person name="Miao Y."/>
            <person name="Rahimi M.J."/>
            <person name="Shen Q."/>
            <person name="Grigoriev I.V."/>
            <person name="Kubicek C.P."/>
            <person name="Druzhinina I.S."/>
        </authorList>
    </citation>
    <scope>NUCLEOTIDE SEQUENCE [LARGE SCALE GENOMIC DNA]</scope>
    <source>
        <strain evidence="2 3">CBS 433.97</strain>
    </source>
</reference>
<keyword evidence="3" id="KW-1185">Reference proteome</keyword>